<dbReference type="InterPro" id="IPR008840">
    <property type="entry name" value="Sipho_Gp157"/>
</dbReference>
<sequence>MKKTEATPAYSRLQLSEAMATLHRLRSDLLEMDPTIAEDEALLFDMLDGEGGEAMEMLRTAMRASLEAKSIADGIEHRQDTLASRRMKMLARADKIKGAVVATMQALGLKKLPDVEFTLTITPGRRSAKITDPTLLPEKFIKTETTRTPKKKDIAEALKAGEVVPGATLSNGEPVATVRH</sequence>
<dbReference type="OrthoDB" id="8447745at2"/>
<reference evidence="1 2" key="1">
    <citation type="submission" date="2012-11" db="EMBL/GenBank/DDBJ databases">
        <title>Whole genome sequence of Acidocella aminolytica 101 = DSM 11237.</title>
        <authorList>
            <person name="Azuma Y."/>
            <person name="Higashiura N."/>
            <person name="Hirakawa H."/>
            <person name="Matsushita K."/>
        </authorList>
    </citation>
    <scope>NUCLEOTIDE SEQUENCE [LARGE SCALE GENOMIC DNA]</scope>
    <source>
        <strain evidence="2">101 / DSM 11237</strain>
    </source>
</reference>
<dbReference type="EMBL" id="BANC01000030">
    <property type="protein sequence ID" value="GAN79815.1"/>
    <property type="molecule type" value="Genomic_DNA"/>
</dbReference>
<organism evidence="1 2">
    <name type="scientific">Acidocella aminolytica 101 = DSM 11237</name>
    <dbReference type="NCBI Taxonomy" id="1120923"/>
    <lineage>
        <taxon>Bacteria</taxon>
        <taxon>Pseudomonadati</taxon>
        <taxon>Pseudomonadota</taxon>
        <taxon>Alphaproteobacteria</taxon>
        <taxon>Acetobacterales</taxon>
        <taxon>Acidocellaceae</taxon>
        <taxon>Acidocella</taxon>
    </lineage>
</organism>
<dbReference type="AlphaFoldDB" id="A0A0D6PDI0"/>
<comment type="caution">
    <text evidence="1">The sequence shown here is derived from an EMBL/GenBank/DDBJ whole genome shotgun (WGS) entry which is preliminary data.</text>
</comment>
<proteinExistence type="predicted"/>
<dbReference type="RefSeq" id="WP_139284938.1">
    <property type="nucleotide sequence ID" value="NZ_BANC01000030.1"/>
</dbReference>
<keyword evidence="2" id="KW-1185">Reference proteome</keyword>
<protein>
    <recommendedName>
        <fullName evidence="3">Siphovirus Gp157</fullName>
    </recommendedName>
</protein>
<evidence type="ECO:0008006" key="3">
    <source>
        <dbReference type="Google" id="ProtNLM"/>
    </source>
</evidence>
<name>A0A0D6PDI0_9PROT</name>
<accession>A0A0D6PDI0</accession>
<evidence type="ECO:0000313" key="1">
    <source>
        <dbReference type="EMBL" id="GAN79815.1"/>
    </source>
</evidence>
<dbReference type="STRING" id="1120923.SAMN02746095_02984"/>
<evidence type="ECO:0000313" key="2">
    <source>
        <dbReference type="Proteomes" id="UP000032668"/>
    </source>
</evidence>
<dbReference type="Proteomes" id="UP000032668">
    <property type="component" value="Unassembled WGS sequence"/>
</dbReference>
<dbReference type="Pfam" id="PF05565">
    <property type="entry name" value="Sipho_Gp157"/>
    <property type="match status" value="1"/>
</dbReference>
<gene>
    <name evidence="1" type="ORF">Aam_030_048</name>
</gene>